<evidence type="ECO:0000256" key="2">
    <source>
        <dbReference type="SAM" id="Phobius"/>
    </source>
</evidence>
<dbReference type="Gene3D" id="2.60.40.150">
    <property type="entry name" value="C2 domain"/>
    <property type="match status" value="2"/>
</dbReference>
<gene>
    <name evidence="4" type="ORF">PODLI_1B037859</name>
</gene>
<accession>A0AA35NTJ4</accession>
<keyword evidence="2" id="KW-1133">Transmembrane helix</keyword>
<dbReference type="InterPro" id="IPR000008">
    <property type="entry name" value="C2_dom"/>
</dbReference>
<organism evidence="4 5">
    <name type="scientific">Podarcis lilfordi</name>
    <name type="common">Lilford's wall lizard</name>
    <dbReference type="NCBI Taxonomy" id="74358"/>
    <lineage>
        <taxon>Eukaryota</taxon>
        <taxon>Metazoa</taxon>
        <taxon>Chordata</taxon>
        <taxon>Craniata</taxon>
        <taxon>Vertebrata</taxon>
        <taxon>Euteleostomi</taxon>
        <taxon>Lepidosauria</taxon>
        <taxon>Squamata</taxon>
        <taxon>Bifurcata</taxon>
        <taxon>Unidentata</taxon>
        <taxon>Episquamata</taxon>
        <taxon>Laterata</taxon>
        <taxon>Lacertibaenia</taxon>
        <taxon>Lacertidae</taxon>
        <taxon>Podarcis</taxon>
    </lineage>
</organism>
<dbReference type="GO" id="GO:0005886">
    <property type="term" value="C:plasma membrane"/>
    <property type="evidence" value="ECO:0007669"/>
    <property type="project" value="TreeGrafter"/>
</dbReference>
<reference evidence="4" key="1">
    <citation type="submission" date="2022-12" db="EMBL/GenBank/DDBJ databases">
        <authorList>
            <person name="Alioto T."/>
            <person name="Alioto T."/>
            <person name="Gomez Garrido J."/>
        </authorList>
    </citation>
    <scope>NUCLEOTIDE SEQUENCE</scope>
</reference>
<dbReference type="PANTHER" id="PTHR10024:SF175">
    <property type="entry name" value="C2 DOMAIN-CONTAINING PROTEIN"/>
    <property type="match status" value="1"/>
</dbReference>
<dbReference type="GO" id="GO:0030424">
    <property type="term" value="C:axon"/>
    <property type="evidence" value="ECO:0007669"/>
    <property type="project" value="TreeGrafter"/>
</dbReference>
<dbReference type="FunFam" id="2.60.40.150:FF:000352">
    <property type="entry name" value="Uncharacterized protein"/>
    <property type="match status" value="1"/>
</dbReference>
<feature type="domain" description="C2" evidence="3">
    <location>
        <begin position="128"/>
        <end position="254"/>
    </location>
</feature>
<dbReference type="Proteomes" id="UP001178461">
    <property type="component" value="Chromosome 1"/>
</dbReference>
<dbReference type="EMBL" id="OX395126">
    <property type="protein sequence ID" value="CAI5763164.1"/>
    <property type="molecule type" value="Genomic_DNA"/>
</dbReference>
<dbReference type="GO" id="GO:0048791">
    <property type="term" value="P:calcium ion-regulated exocytosis of neurotransmitter"/>
    <property type="evidence" value="ECO:0007669"/>
    <property type="project" value="TreeGrafter"/>
</dbReference>
<dbReference type="AlphaFoldDB" id="A0AA35NTJ4"/>
<dbReference type="SMART" id="SM00239">
    <property type="entry name" value="C2"/>
    <property type="match status" value="2"/>
</dbReference>
<feature type="domain" description="C2" evidence="3">
    <location>
        <begin position="263"/>
        <end position="394"/>
    </location>
</feature>
<dbReference type="GO" id="GO:0005509">
    <property type="term" value="F:calcium ion binding"/>
    <property type="evidence" value="ECO:0007669"/>
    <property type="project" value="TreeGrafter"/>
</dbReference>
<dbReference type="GO" id="GO:0031045">
    <property type="term" value="C:dense core granule"/>
    <property type="evidence" value="ECO:0007669"/>
    <property type="project" value="TreeGrafter"/>
</dbReference>
<dbReference type="SUPFAM" id="SSF49562">
    <property type="entry name" value="C2 domain (Calcium/lipid-binding domain, CaLB)"/>
    <property type="match status" value="2"/>
</dbReference>
<dbReference type="InterPro" id="IPR035892">
    <property type="entry name" value="C2_domain_sf"/>
</dbReference>
<comment type="similarity">
    <text evidence="1">Belongs to the synaptotagmin family.</text>
</comment>
<dbReference type="GO" id="GO:0030276">
    <property type="term" value="F:clathrin binding"/>
    <property type="evidence" value="ECO:0007669"/>
    <property type="project" value="TreeGrafter"/>
</dbReference>
<evidence type="ECO:0000313" key="4">
    <source>
        <dbReference type="EMBL" id="CAI5763164.1"/>
    </source>
</evidence>
<keyword evidence="2" id="KW-0812">Transmembrane</keyword>
<dbReference type="PANTHER" id="PTHR10024">
    <property type="entry name" value="SYNAPTOTAGMIN"/>
    <property type="match status" value="1"/>
</dbReference>
<proteinExistence type="inferred from homology"/>
<dbReference type="GO" id="GO:0001786">
    <property type="term" value="F:phosphatidylserine binding"/>
    <property type="evidence" value="ECO:0007669"/>
    <property type="project" value="TreeGrafter"/>
</dbReference>
<keyword evidence="5" id="KW-1185">Reference proteome</keyword>
<dbReference type="PROSITE" id="PS50004">
    <property type="entry name" value="C2"/>
    <property type="match status" value="2"/>
</dbReference>
<sequence>MTQPKLSLLQLPFPDIWKYGMLALSVLLLVVALIILTCQLSRCRKSSRLWEERKFANEARRIAEENAFEGERSQTPLLGIAREYVQEVKIQRIQKELKKLGICFSPPASENSHEMGNLSSDAVVSDEYPGKLKFSLLYNKEQLELLLTVTGALGLPTQQCTNTFVKVRLLSWASSQSPDLQYIVHEWQTHVAKNSSSPDFGDQFTCTLQEAELTRSSIKLQVKHFDRYSRHMPLGEVRIALNALNTSRKIEFCEELQKATKDTVGEVLVSLKCLPISQKIEVGLLKVKTAFLYNSPEKRIYARIDVFCNLHKQKHQKSKPKTLTSITVFNETFLFHLPQPIVWDCALLISIYELRPRSKQLVGQAVLGKRGPNDMNDHWHRMAQSIQHPVAKWHPLLI</sequence>
<protein>
    <submittedName>
        <fullName evidence="4">Synaptotagmin-2</fullName>
    </submittedName>
</protein>
<evidence type="ECO:0000313" key="5">
    <source>
        <dbReference type="Proteomes" id="UP001178461"/>
    </source>
</evidence>
<dbReference type="GO" id="GO:0000149">
    <property type="term" value="F:SNARE binding"/>
    <property type="evidence" value="ECO:0007669"/>
    <property type="project" value="TreeGrafter"/>
</dbReference>
<dbReference type="GO" id="GO:0005544">
    <property type="term" value="F:calcium-dependent phospholipid binding"/>
    <property type="evidence" value="ECO:0007669"/>
    <property type="project" value="TreeGrafter"/>
</dbReference>
<keyword evidence="2" id="KW-0472">Membrane</keyword>
<name>A0AA35NTJ4_9SAUR</name>
<feature type="transmembrane region" description="Helical" evidence="2">
    <location>
        <begin position="16"/>
        <end position="38"/>
    </location>
</feature>
<evidence type="ECO:0000259" key="3">
    <source>
        <dbReference type="PROSITE" id="PS50004"/>
    </source>
</evidence>
<dbReference type="GO" id="GO:0048488">
    <property type="term" value="P:synaptic vesicle endocytosis"/>
    <property type="evidence" value="ECO:0007669"/>
    <property type="project" value="TreeGrafter"/>
</dbReference>
<evidence type="ECO:0000256" key="1">
    <source>
        <dbReference type="ARBA" id="ARBA00006996"/>
    </source>
</evidence>
<dbReference type="Pfam" id="PF00168">
    <property type="entry name" value="C2"/>
    <property type="match status" value="2"/>
</dbReference>
<dbReference type="GO" id="GO:0030672">
    <property type="term" value="C:synaptic vesicle membrane"/>
    <property type="evidence" value="ECO:0007669"/>
    <property type="project" value="TreeGrafter"/>
</dbReference>